<feature type="non-terminal residue" evidence="1">
    <location>
        <position position="152"/>
    </location>
</feature>
<accession>A0A9N9IKX2</accession>
<keyword evidence="2" id="KW-1185">Reference proteome</keyword>
<evidence type="ECO:0000313" key="2">
    <source>
        <dbReference type="Proteomes" id="UP000789396"/>
    </source>
</evidence>
<feature type="non-terminal residue" evidence="1">
    <location>
        <position position="1"/>
    </location>
</feature>
<organism evidence="1 2">
    <name type="scientific">Racocetra fulgida</name>
    <dbReference type="NCBI Taxonomy" id="60492"/>
    <lineage>
        <taxon>Eukaryota</taxon>
        <taxon>Fungi</taxon>
        <taxon>Fungi incertae sedis</taxon>
        <taxon>Mucoromycota</taxon>
        <taxon>Glomeromycotina</taxon>
        <taxon>Glomeromycetes</taxon>
        <taxon>Diversisporales</taxon>
        <taxon>Gigasporaceae</taxon>
        <taxon>Racocetra</taxon>
    </lineage>
</organism>
<protein>
    <submittedName>
        <fullName evidence="1">6532_t:CDS:1</fullName>
    </submittedName>
</protein>
<gene>
    <name evidence="1" type="ORF">RFULGI_LOCUS12785</name>
</gene>
<name>A0A9N9IKX2_9GLOM</name>
<evidence type="ECO:0000313" key="1">
    <source>
        <dbReference type="EMBL" id="CAG8739965.1"/>
    </source>
</evidence>
<dbReference type="Proteomes" id="UP000789396">
    <property type="component" value="Unassembled WGS sequence"/>
</dbReference>
<sequence length="152" mass="17197">EIVPIVPDLHIIEQIRGVNVYDAKHKQVVSKKVKYANRFGKMKKALNIALDLGCEEELINMVIRFIDQKKSITENINNESAQPEHKVIMDPLVTKHCGRPPTKRLKSSSEHQGHRELACNQAINLQDSNLRLPFSNISPNGNNVLDNNAKEL</sequence>
<reference evidence="1" key="1">
    <citation type="submission" date="2021-06" db="EMBL/GenBank/DDBJ databases">
        <authorList>
            <person name="Kallberg Y."/>
            <person name="Tangrot J."/>
            <person name="Rosling A."/>
        </authorList>
    </citation>
    <scope>NUCLEOTIDE SEQUENCE</scope>
    <source>
        <strain evidence="1">IN212</strain>
    </source>
</reference>
<dbReference type="OrthoDB" id="2370036at2759"/>
<dbReference type="EMBL" id="CAJVPZ010031702">
    <property type="protein sequence ID" value="CAG8739965.1"/>
    <property type="molecule type" value="Genomic_DNA"/>
</dbReference>
<comment type="caution">
    <text evidence="1">The sequence shown here is derived from an EMBL/GenBank/DDBJ whole genome shotgun (WGS) entry which is preliminary data.</text>
</comment>
<proteinExistence type="predicted"/>
<dbReference type="AlphaFoldDB" id="A0A9N9IKX2"/>